<dbReference type="EnsemblPlants" id="AET3Gv20932900.1">
    <property type="protein sequence ID" value="AET3Gv20932900.1"/>
    <property type="gene ID" value="AET3Gv20932900"/>
</dbReference>
<proteinExistence type="inferred from homology"/>
<dbReference type="AlphaFoldDB" id="A0A453G9X0"/>
<dbReference type="InterPro" id="IPR051708">
    <property type="entry name" value="Plant_Aspart_Prot_A1"/>
</dbReference>
<name>A0A453G9X0_AEGTS</name>
<reference evidence="8" key="4">
    <citation type="submission" date="2019-03" db="UniProtKB">
        <authorList>
            <consortium name="EnsemblPlants"/>
        </authorList>
    </citation>
    <scope>IDENTIFICATION</scope>
</reference>
<comment type="similarity">
    <text evidence="1">Belongs to the peptidase A1 family.</text>
</comment>
<dbReference type="InterPro" id="IPR034161">
    <property type="entry name" value="Pepsin-like_plant"/>
</dbReference>
<dbReference type="GeneID" id="109779331"/>
<dbReference type="OrthoDB" id="695235at2759"/>
<feature type="domain" description="Peptidase A1" evidence="7">
    <location>
        <begin position="81"/>
        <end position="419"/>
    </location>
</feature>
<evidence type="ECO:0000256" key="2">
    <source>
        <dbReference type="ARBA" id="ARBA00022670"/>
    </source>
</evidence>
<keyword evidence="3" id="KW-0064">Aspartyl protease</keyword>
<dbReference type="GO" id="GO:0004190">
    <property type="term" value="F:aspartic-type endopeptidase activity"/>
    <property type="evidence" value="ECO:0007669"/>
    <property type="project" value="UniProtKB-KW"/>
</dbReference>
<protein>
    <recommendedName>
        <fullName evidence="7">Peptidase A1 domain-containing protein</fullName>
    </recommendedName>
</protein>
<evidence type="ECO:0000256" key="4">
    <source>
        <dbReference type="ARBA" id="ARBA00022801"/>
    </source>
</evidence>
<sequence>MARPAAAVATVVALLLLQVPASPSVAEAAIGGRSPAAIPQLGYELWRKAAWSGPKAMIKQPFGAPDKDRLGSAAADNAGLVVYNLSVGYTREVSSGIVDIVTDFIWVPCPLSGFTEVYCATQTCRMALDKEDACGNTNGYTCRYAYQYGPVIGTTGYISAEEVTAVGTPITGRVLFGCSITSMVPFDGEFGVLGFSRGPYSLLSQLKISRFSYFMLPDDVDRPGSQSVVLLGDDAVPQTNSSLSTPLLRSKAYPDLYYVKLTGIMVDDKTLSGIPAGTFDLAANGCSGGVAMSTLSPITNFHPAAYNALTRALASKIKSQPVRAKARDVAELWLCYNIQSVANLTFPKITLVFDGVDGRPAPMELTTAHYFFRENSSGLQCLTMLPTPAGSPVGSVLGSLLQTGTHMIYDLRGGSLTFEKGGSPAASQKGGAAAPPTNPQVSLMVILALALLLV</sequence>
<dbReference type="InterPro" id="IPR032799">
    <property type="entry name" value="TAXi_C"/>
</dbReference>
<evidence type="ECO:0000256" key="3">
    <source>
        <dbReference type="ARBA" id="ARBA00022750"/>
    </source>
</evidence>
<organism evidence="8 9">
    <name type="scientific">Aegilops tauschii subsp. strangulata</name>
    <name type="common">Goatgrass</name>
    <dbReference type="NCBI Taxonomy" id="200361"/>
    <lineage>
        <taxon>Eukaryota</taxon>
        <taxon>Viridiplantae</taxon>
        <taxon>Streptophyta</taxon>
        <taxon>Embryophyta</taxon>
        <taxon>Tracheophyta</taxon>
        <taxon>Spermatophyta</taxon>
        <taxon>Magnoliopsida</taxon>
        <taxon>Liliopsida</taxon>
        <taxon>Poales</taxon>
        <taxon>Poaceae</taxon>
        <taxon>BOP clade</taxon>
        <taxon>Pooideae</taxon>
        <taxon>Triticodae</taxon>
        <taxon>Triticeae</taxon>
        <taxon>Triticinae</taxon>
        <taxon>Aegilops</taxon>
    </lineage>
</organism>
<dbReference type="Gene3D" id="2.40.70.10">
    <property type="entry name" value="Acid Proteases"/>
    <property type="match status" value="2"/>
</dbReference>
<keyword evidence="5" id="KW-0325">Glycoprotein</keyword>
<dbReference type="PANTHER" id="PTHR47967">
    <property type="entry name" value="OS07G0603500 PROTEIN-RELATED"/>
    <property type="match status" value="1"/>
</dbReference>
<dbReference type="InterPro" id="IPR033121">
    <property type="entry name" value="PEPTIDASE_A1"/>
</dbReference>
<dbReference type="RefSeq" id="XP_020193530.1">
    <property type="nucleotide sequence ID" value="XM_020337941.3"/>
</dbReference>
<accession>A0A453G9X0</accession>
<dbReference type="STRING" id="200361.A0A453G9X0"/>
<dbReference type="PROSITE" id="PS51767">
    <property type="entry name" value="PEPTIDASE_A1"/>
    <property type="match status" value="1"/>
</dbReference>
<dbReference type="InterPro" id="IPR032861">
    <property type="entry name" value="TAXi_N"/>
</dbReference>
<reference evidence="8" key="3">
    <citation type="journal article" date="2017" name="Nature">
        <title>Genome sequence of the progenitor of the wheat D genome Aegilops tauschii.</title>
        <authorList>
            <person name="Luo M.C."/>
            <person name="Gu Y.Q."/>
            <person name="Puiu D."/>
            <person name="Wang H."/>
            <person name="Twardziok S.O."/>
            <person name="Deal K.R."/>
            <person name="Huo N."/>
            <person name="Zhu T."/>
            <person name="Wang L."/>
            <person name="Wang Y."/>
            <person name="McGuire P.E."/>
            <person name="Liu S."/>
            <person name="Long H."/>
            <person name="Ramasamy R.K."/>
            <person name="Rodriguez J.C."/>
            <person name="Van S.L."/>
            <person name="Yuan L."/>
            <person name="Wang Z."/>
            <person name="Xia Z."/>
            <person name="Xiao L."/>
            <person name="Anderson O.D."/>
            <person name="Ouyang S."/>
            <person name="Liang Y."/>
            <person name="Zimin A.V."/>
            <person name="Pertea G."/>
            <person name="Qi P."/>
            <person name="Bennetzen J.L."/>
            <person name="Dai X."/>
            <person name="Dawson M.W."/>
            <person name="Muller H.G."/>
            <person name="Kugler K."/>
            <person name="Rivarola-Duarte L."/>
            <person name="Spannagl M."/>
            <person name="Mayer K.F.X."/>
            <person name="Lu F.H."/>
            <person name="Bevan M.W."/>
            <person name="Leroy P."/>
            <person name="Li P."/>
            <person name="You F.M."/>
            <person name="Sun Q."/>
            <person name="Liu Z."/>
            <person name="Lyons E."/>
            <person name="Wicker T."/>
            <person name="Salzberg S.L."/>
            <person name="Devos K.M."/>
            <person name="Dvorak J."/>
        </authorList>
    </citation>
    <scope>NUCLEOTIDE SEQUENCE [LARGE SCALE GENOMIC DNA]</scope>
    <source>
        <strain evidence="8">cv. AL8/78</strain>
    </source>
</reference>
<dbReference type="GO" id="GO:0005576">
    <property type="term" value="C:extracellular region"/>
    <property type="evidence" value="ECO:0007669"/>
    <property type="project" value="TreeGrafter"/>
</dbReference>
<feature type="chain" id="PRO_5019233124" description="Peptidase A1 domain-containing protein" evidence="6">
    <location>
        <begin position="29"/>
        <end position="454"/>
    </location>
</feature>
<keyword evidence="2" id="KW-0645">Protease</keyword>
<feature type="signal peptide" evidence="6">
    <location>
        <begin position="1"/>
        <end position="28"/>
    </location>
</feature>
<keyword evidence="6" id="KW-0732">Signal</keyword>
<dbReference type="Proteomes" id="UP000015105">
    <property type="component" value="Chromosome 3D"/>
</dbReference>
<dbReference type="SUPFAM" id="SSF50630">
    <property type="entry name" value="Acid proteases"/>
    <property type="match status" value="1"/>
</dbReference>
<dbReference type="Gramene" id="AET3Gv20932900.1">
    <property type="protein sequence ID" value="AET3Gv20932900.1"/>
    <property type="gene ID" value="AET3Gv20932900"/>
</dbReference>
<evidence type="ECO:0000256" key="5">
    <source>
        <dbReference type="ARBA" id="ARBA00023180"/>
    </source>
</evidence>
<keyword evidence="4" id="KW-0378">Hydrolase</keyword>
<evidence type="ECO:0000256" key="1">
    <source>
        <dbReference type="ARBA" id="ARBA00007447"/>
    </source>
</evidence>
<dbReference type="CDD" id="cd05476">
    <property type="entry name" value="pepsin_A_like_plant"/>
    <property type="match status" value="1"/>
</dbReference>
<evidence type="ECO:0000313" key="9">
    <source>
        <dbReference type="Proteomes" id="UP000015105"/>
    </source>
</evidence>
<reference evidence="9" key="2">
    <citation type="journal article" date="2017" name="Nat. Plants">
        <title>The Aegilops tauschii genome reveals multiple impacts of transposons.</title>
        <authorList>
            <person name="Zhao G."/>
            <person name="Zou C."/>
            <person name="Li K."/>
            <person name="Wang K."/>
            <person name="Li T."/>
            <person name="Gao L."/>
            <person name="Zhang X."/>
            <person name="Wang H."/>
            <person name="Yang Z."/>
            <person name="Liu X."/>
            <person name="Jiang W."/>
            <person name="Mao L."/>
            <person name="Kong X."/>
            <person name="Jiao Y."/>
            <person name="Jia J."/>
        </authorList>
    </citation>
    <scope>NUCLEOTIDE SEQUENCE [LARGE SCALE GENOMIC DNA]</scope>
    <source>
        <strain evidence="9">cv. AL8/78</strain>
    </source>
</reference>
<dbReference type="PANTHER" id="PTHR47967:SF1">
    <property type="entry name" value="PEPTIDASE A1 DOMAIN-CONTAINING PROTEIN"/>
    <property type="match status" value="1"/>
</dbReference>
<evidence type="ECO:0000313" key="8">
    <source>
        <dbReference type="EnsemblPlants" id="AET3Gv20932900.1"/>
    </source>
</evidence>
<dbReference type="OMA" id="HYFFREN"/>
<dbReference type="Pfam" id="PF14543">
    <property type="entry name" value="TAXi_N"/>
    <property type="match status" value="1"/>
</dbReference>
<dbReference type="KEGG" id="ats:109779331"/>
<keyword evidence="9" id="KW-1185">Reference proteome</keyword>
<reference evidence="8" key="5">
    <citation type="journal article" date="2021" name="G3 (Bethesda)">
        <title>Aegilops tauschii genome assembly Aet v5.0 features greater sequence contiguity and improved annotation.</title>
        <authorList>
            <person name="Wang L."/>
            <person name="Zhu T."/>
            <person name="Rodriguez J.C."/>
            <person name="Deal K.R."/>
            <person name="Dubcovsky J."/>
            <person name="McGuire P.E."/>
            <person name="Lux T."/>
            <person name="Spannagl M."/>
            <person name="Mayer K.F.X."/>
            <person name="Baldrich P."/>
            <person name="Meyers B.C."/>
            <person name="Huo N."/>
            <person name="Gu Y.Q."/>
            <person name="Zhou H."/>
            <person name="Devos K.M."/>
            <person name="Bennetzen J.L."/>
            <person name="Unver T."/>
            <person name="Budak H."/>
            <person name="Gulick P.J."/>
            <person name="Galiba G."/>
            <person name="Kalapos B."/>
            <person name="Nelson D.R."/>
            <person name="Li P."/>
            <person name="You F.M."/>
            <person name="Luo M.C."/>
            <person name="Dvorak J."/>
        </authorList>
    </citation>
    <scope>NUCLEOTIDE SEQUENCE [LARGE SCALE GENOMIC DNA]</scope>
    <source>
        <strain evidence="8">cv. AL8/78</strain>
    </source>
</reference>
<reference evidence="9" key="1">
    <citation type="journal article" date="2014" name="Science">
        <title>Ancient hybridizations among the ancestral genomes of bread wheat.</title>
        <authorList>
            <consortium name="International Wheat Genome Sequencing Consortium,"/>
            <person name="Marcussen T."/>
            <person name="Sandve S.R."/>
            <person name="Heier L."/>
            <person name="Spannagl M."/>
            <person name="Pfeifer M."/>
            <person name="Jakobsen K.S."/>
            <person name="Wulff B.B."/>
            <person name="Steuernagel B."/>
            <person name="Mayer K.F."/>
            <person name="Olsen O.A."/>
        </authorList>
    </citation>
    <scope>NUCLEOTIDE SEQUENCE [LARGE SCALE GENOMIC DNA]</scope>
    <source>
        <strain evidence="9">cv. AL8/78</strain>
    </source>
</reference>
<evidence type="ECO:0000256" key="6">
    <source>
        <dbReference type="SAM" id="SignalP"/>
    </source>
</evidence>
<dbReference type="GO" id="GO:0006508">
    <property type="term" value="P:proteolysis"/>
    <property type="evidence" value="ECO:0007669"/>
    <property type="project" value="UniProtKB-KW"/>
</dbReference>
<dbReference type="Pfam" id="PF14541">
    <property type="entry name" value="TAXi_C"/>
    <property type="match status" value="1"/>
</dbReference>
<dbReference type="InterPro" id="IPR021109">
    <property type="entry name" value="Peptidase_aspartic_dom_sf"/>
</dbReference>
<evidence type="ECO:0000259" key="7">
    <source>
        <dbReference type="PROSITE" id="PS51767"/>
    </source>
</evidence>